<dbReference type="STRING" id="519442.Huta_0885"/>
<evidence type="ECO:0000256" key="7">
    <source>
        <dbReference type="ARBA" id="ARBA00023157"/>
    </source>
</evidence>
<evidence type="ECO:0000313" key="13">
    <source>
        <dbReference type="Proteomes" id="UP000002071"/>
    </source>
</evidence>
<keyword evidence="4 9" id="KW-0274">FAD</keyword>
<dbReference type="RefSeq" id="WP_015788645.1">
    <property type="nucleotide sequence ID" value="NC_013158.1"/>
</dbReference>
<dbReference type="SUPFAM" id="SSF51905">
    <property type="entry name" value="FAD/NAD(P)-binding domain"/>
    <property type="match status" value="1"/>
</dbReference>
<keyword evidence="13" id="KW-1185">Reference proteome</keyword>
<dbReference type="GeneID" id="8383158"/>
<comment type="similarity">
    <text evidence="2 9">Belongs to the class-I pyridine nucleotide-disulfide oxidoreductase family.</text>
</comment>
<dbReference type="InterPro" id="IPR004099">
    <property type="entry name" value="Pyr_nucl-diS_OxRdtase_dimer"/>
</dbReference>
<name>C7NUQ5_HALUD</name>
<dbReference type="PRINTS" id="PR00368">
    <property type="entry name" value="FADPNR"/>
</dbReference>
<comment type="cofactor">
    <cofactor evidence="1">
        <name>FAD</name>
        <dbReference type="ChEBI" id="CHEBI:57692"/>
    </cofactor>
</comment>
<dbReference type="SUPFAM" id="SSF55424">
    <property type="entry name" value="FAD/NAD-linked reductases, dimerisation (C-terminal) domain"/>
    <property type="match status" value="1"/>
</dbReference>
<keyword evidence="5" id="KW-0521">NADP</keyword>
<feature type="domain" description="FAD/NAD(P)-binding" evidence="11">
    <location>
        <begin position="4"/>
        <end position="325"/>
    </location>
</feature>
<evidence type="ECO:0000256" key="3">
    <source>
        <dbReference type="ARBA" id="ARBA00022630"/>
    </source>
</evidence>
<accession>C7NUQ5</accession>
<keyword evidence="3 9" id="KW-0285">Flavoprotein</keyword>
<protein>
    <submittedName>
        <fullName evidence="12">FAD-dependent pyridine nucleotide-disulphide oxidoreductase</fullName>
    </submittedName>
</protein>
<feature type="domain" description="Pyridine nucleotide-disulphide oxidoreductase dimerisation" evidence="10">
    <location>
        <begin position="359"/>
        <end position="454"/>
    </location>
</feature>
<evidence type="ECO:0000256" key="5">
    <source>
        <dbReference type="ARBA" id="ARBA00022857"/>
    </source>
</evidence>
<evidence type="ECO:0000256" key="6">
    <source>
        <dbReference type="ARBA" id="ARBA00023002"/>
    </source>
</evidence>
<gene>
    <name evidence="12" type="ordered locus">Huta_0885</name>
</gene>
<evidence type="ECO:0000259" key="11">
    <source>
        <dbReference type="Pfam" id="PF07992"/>
    </source>
</evidence>
<evidence type="ECO:0000256" key="2">
    <source>
        <dbReference type="ARBA" id="ARBA00007532"/>
    </source>
</evidence>
<dbReference type="InterPro" id="IPR023753">
    <property type="entry name" value="FAD/NAD-binding_dom"/>
</dbReference>
<dbReference type="PANTHER" id="PTHR43014:SF5">
    <property type="entry name" value="GLUTATHIONE REDUCTASE (NADPH)"/>
    <property type="match status" value="1"/>
</dbReference>
<evidence type="ECO:0000259" key="10">
    <source>
        <dbReference type="Pfam" id="PF02852"/>
    </source>
</evidence>
<dbReference type="PRINTS" id="PR00411">
    <property type="entry name" value="PNDRDTASEI"/>
</dbReference>
<dbReference type="Proteomes" id="UP000002071">
    <property type="component" value="Chromosome"/>
</dbReference>
<dbReference type="InterPro" id="IPR036188">
    <property type="entry name" value="FAD/NAD-bd_sf"/>
</dbReference>
<keyword evidence="7" id="KW-1015">Disulfide bond</keyword>
<dbReference type="InterPro" id="IPR012999">
    <property type="entry name" value="Pyr_OxRdtase_I_AS"/>
</dbReference>
<dbReference type="eggNOG" id="arCOG01068">
    <property type="taxonomic scope" value="Archaea"/>
</dbReference>
<evidence type="ECO:0000256" key="4">
    <source>
        <dbReference type="ARBA" id="ARBA00022827"/>
    </source>
</evidence>
<dbReference type="Gene3D" id="3.50.50.60">
    <property type="entry name" value="FAD/NAD(P)-binding domain"/>
    <property type="match status" value="2"/>
</dbReference>
<dbReference type="Pfam" id="PF02852">
    <property type="entry name" value="Pyr_redox_dim"/>
    <property type="match status" value="1"/>
</dbReference>
<dbReference type="Pfam" id="PF07992">
    <property type="entry name" value="Pyr_redox_2"/>
    <property type="match status" value="1"/>
</dbReference>
<evidence type="ECO:0000313" key="12">
    <source>
        <dbReference type="EMBL" id="ACV11068.1"/>
    </source>
</evidence>
<dbReference type="KEGG" id="hut:Huta_0885"/>
<evidence type="ECO:0000256" key="8">
    <source>
        <dbReference type="ARBA" id="ARBA00023284"/>
    </source>
</evidence>
<dbReference type="GO" id="GO:0016668">
    <property type="term" value="F:oxidoreductase activity, acting on a sulfur group of donors, NAD(P) as acceptor"/>
    <property type="evidence" value="ECO:0007669"/>
    <property type="project" value="InterPro"/>
</dbReference>
<proteinExistence type="inferred from homology"/>
<evidence type="ECO:0000256" key="1">
    <source>
        <dbReference type="ARBA" id="ARBA00001974"/>
    </source>
</evidence>
<keyword evidence="6 9" id="KW-0560">Oxidoreductase</keyword>
<keyword evidence="8 9" id="KW-0676">Redox-active center</keyword>
<reference evidence="12 13" key="1">
    <citation type="journal article" date="2009" name="Stand. Genomic Sci.">
        <title>Complete genome sequence of Halorhabdus utahensis type strain (AX-2).</title>
        <authorList>
            <person name="Anderson I."/>
            <person name="Tindall B.J."/>
            <person name="Pomrenke H."/>
            <person name="Goker M."/>
            <person name="Lapidus A."/>
            <person name="Nolan M."/>
            <person name="Copeland A."/>
            <person name="Glavina Del Rio T."/>
            <person name="Chen F."/>
            <person name="Tice H."/>
            <person name="Cheng J.F."/>
            <person name="Lucas S."/>
            <person name="Chertkov O."/>
            <person name="Bruce D."/>
            <person name="Brettin T."/>
            <person name="Detter J.C."/>
            <person name="Han C."/>
            <person name="Goodwin L."/>
            <person name="Land M."/>
            <person name="Hauser L."/>
            <person name="Chang Y.J."/>
            <person name="Jeffries C.D."/>
            <person name="Pitluck S."/>
            <person name="Pati A."/>
            <person name="Mavromatis K."/>
            <person name="Ivanova N."/>
            <person name="Ovchinnikova G."/>
            <person name="Chen A."/>
            <person name="Palaniappan K."/>
            <person name="Chain P."/>
            <person name="Rohde M."/>
            <person name="Bristow J."/>
            <person name="Eisen J.A."/>
            <person name="Markowitz V."/>
            <person name="Hugenholtz P."/>
            <person name="Kyrpides N.C."/>
            <person name="Klenk H.P."/>
        </authorList>
    </citation>
    <scope>NUCLEOTIDE SEQUENCE [LARGE SCALE GENOMIC DNA]</scope>
    <source>
        <strain evidence="13">DSM 12940 / JCM 11049 / AX-2</strain>
    </source>
</reference>
<dbReference type="EMBL" id="CP001687">
    <property type="protein sequence ID" value="ACV11068.1"/>
    <property type="molecule type" value="Genomic_DNA"/>
</dbReference>
<dbReference type="PROSITE" id="PS00076">
    <property type="entry name" value="PYRIDINE_REDOX_1"/>
    <property type="match status" value="1"/>
</dbReference>
<dbReference type="Gene3D" id="3.30.390.30">
    <property type="match status" value="1"/>
</dbReference>
<dbReference type="PANTHER" id="PTHR43014">
    <property type="entry name" value="MERCURIC REDUCTASE"/>
    <property type="match status" value="1"/>
</dbReference>
<organism evidence="12 13">
    <name type="scientific">Halorhabdus utahensis (strain DSM 12940 / JCM 11049 / AX-2)</name>
    <dbReference type="NCBI Taxonomy" id="519442"/>
    <lineage>
        <taxon>Archaea</taxon>
        <taxon>Methanobacteriati</taxon>
        <taxon>Methanobacteriota</taxon>
        <taxon>Stenosarchaea group</taxon>
        <taxon>Halobacteria</taxon>
        <taxon>Halobacteriales</taxon>
        <taxon>Haloarculaceae</taxon>
        <taxon>Halorhabdus</taxon>
    </lineage>
</organism>
<dbReference type="HOGENOM" id="CLU_016755_1_4_2"/>
<dbReference type="AlphaFoldDB" id="C7NUQ5"/>
<evidence type="ECO:0000256" key="9">
    <source>
        <dbReference type="RuleBase" id="RU003691"/>
    </source>
</evidence>
<dbReference type="OrthoDB" id="27922at2157"/>
<dbReference type="InterPro" id="IPR016156">
    <property type="entry name" value="FAD/NAD-linked_Rdtase_dimer_sf"/>
</dbReference>
<sequence length="466" mass="50078">MSTHVAVVGAYGSAGAAVAGDLADDPEIELTLIDDGDPGGGLCILRGCMPSKEVLSAAEHRFAARKDERLVGDVPDVDVEAVVERKDQHTSGFAQHRRDAIAELAEQDNVEFIHDTARFVDDRVLEVDGRRIEPDYVVIATGSNVAIPPIPGIEDVPVGTSADVLDRTEFGDSAIALGLGYIGLELVPYLTEAADMDLTVVEALPDVLEEADEPFGEELLDYYKEHFDVDVLLDAEGQHVEQTADGGVRMTVDVGDETRTIEADELFAFTGREPALDRLGIENTSLSPGEGWVSDTMQAAGDDRVFVVGDVNGREPILHVAKEEGFTAAENIRHLRDGESLDEYENVHHHVIFSGLGVLPYARVGHSVESAEAAGLDFVTATRDASSDGVFKTKDVADGLARLVVGTDGTVLGYQGLHYHADVMAKTMQLAVEMELDVREIPDRAYHPTTPEVLDGLIGDTAAKLD</sequence>